<dbReference type="Proteomes" id="UP000552954">
    <property type="component" value="Unassembled WGS sequence"/>
</dbReference>
<dbReference type="Pfam" id="PF06127">
    <property type="entry name" value="Mpo1-like"/>
    <property type="match status" value="1"/>
</dbReference>
<dbReference type="PANTHER" id="PTHR28026">
    <property type="entry name" value="DUF962 DOMAIN PROTEIN (AFU_ORTHOLOGUE AFUA_8G05310)"/>
    <property type="match status" value="1"/>
</dbReference>
<dbReference type="EMBL" id="JABFCS010000001">
    <property type="protein sequence ID" value="NNU44396.1"/>
    <property type="molecule type" value="Genomic_DNA"/>
</dbReference>
<feature type="transmembrane region" description="Helical" evidence="1">
    <location>
        <begin position="99"/>
        <end position="117"/>
    </location>
</feature>
<dbReference type="InterPro" id="IPR009305">
    <property type="entry name" value="Mpo1-like"/>
</dbReference>
<keyword evidence="3" id="KW-1185">Reference proteome</keyword>
<organism evidence="2 3">
    <name type="scientific">Ramlibacter montanisoli</name>
    <dbReference type="NCBI Taxonomy" id="2732512"/>
    <lineage>
        <taxon>Bacteria</taxon>
        <taxon>Pseudomonadati</taxon>
        <taxon>Pseudomonadota</taxon>
        <taxon>Betaproteobacteria</taxon>
        <taxon>Burkholderiales</taxon>
        <taxon>Comamonadaceae</taxon>
        <taxon>Ramlibacter</taxon>
    </lineage>
</organism>
<feature type="transmembrane region" description="Helical" evidence="1">
    <location>
        <begin position="69"/>
        <end position="92"/>
    </location>
</feature>
<dbReference type="GO" id="GO:0016020">
    <property type="term" value="C:membrane"/>
    <property type="evidence" value="ECO:0007669"/>
    <property type="project" value="GOC"/>
</dbReference>
<name>A0A849KG14_9BURK</name>
<accession>A0A849KG14</accession>
<evidence type="ECO:0000256" key="1">
    <source>
        <dbReference type="SAM" id="Phobius"/>
    </source>
</evidence>
<feature type="transmembrane region" description="Helical" evidence="1">
    <location>
        <begin position="35"/>
        <end position="57"/>
    </location>
</feature>
<dbReference type="AlphaFoldDB" id="A0A849KG14"/>
<gene>
    <name evidence="2" type="ORF">HK415_16320</name>
</gene>
<reference evidence="2 3" key="2">
    <citation type="submission" date="2020-06" db="EMBL/GenBank/DDBJ databases">
        <title>Ramlibacter rhizophilus sp. nov., isolated from rhizosphere soil of national flower Mugunghwa from South Korea.</title>
        <authorList>
            <person name="Zheng-Fei Y."/>
            <person name="Huan T."/>
        </authorList>
    </citation>
    <scope>NUCLEOTIDE SEQUENCE [LARGE SCALE GENOMIC DNA]</scope>
    <source>
        <strain evidence="2 3">B156</strain>
    </source>
</reference>
<evidence type="ECO:0000313" key="3">
    <source>
        <dbReference type="Proteomes" id="UP000552954"/>
    </source>
</evidence>
<dbReference type="RefSeq" id="WP_171561133.1">
    <property type="nucleotide sequence ID" value="NZ_JABFCS010000001.1"/>
</dbReference>
<proteinExistence type="predicted"/>
<comment type="caution">
    <text evidence="2">The sequence shown here is derived from an EMBL/GenBank/DDBJ whole genome shotgun (WGS) entry which is preliminary data.</text>
</comment>
<protein>
    <submittedName>
        <fullName evidence="2">DUF962 domain-containing protein</fullName>
    </submittedName>
</protein>
<reference evidence="2 3" key="1">
    <citation type="submission" date="2020-05" db="EMBL/GenBank/DDBJ databases">
        <authorList>
            <person name="Khan S.A."/>
            <person name="Jeon C.O."/>
            <person name="Chun B.H."/>
        </authorList>
    </citation>
    <scope>NUCLEOTIDE SEQUENCE [LARGE SCALE GENOMIC DNA]</scope>
    <source>
        <strain evidence="2 3">B156</strain>
    </source>
</reference>
<keyword evidence="1" id="KW-0812">Transmembrane</keyword>
<dbReference type="GO" id="GO:0046521">
    <property type="term" value="P:sphingoid catabolic process"/>
    <property type="evidence" value="ECO:0007669"/>
    <property type="project" value="TreeGrafter"/>
</dbReference>
<keyword evidence="1" id="KW-1133">Transmembrane helix</keyword>
<keyword evidence="1" id="KW-0472">Membrane</keyword>
<evidence type="ECO:0000313" key="2">
    <source>
        <dbReference type="EMBL" id="NNU44396.1"/>
    </source>
</evidence>
<dbReference type="PANTHER" id="PTHR28026:SF9">
    <property type="entry name" value="2-HYDROXY-PALMITIC ACID DIOXYGENASE MPO1"/>
    <property type="match status" value="1"/>
</dbReference>
<feature type="transmembrane region" description="Helical" evidence="1">
    <location>
        <begin position="132"/>
        <end position="151"/>
    </location>
</feature>
<sequence length="153" mass="17136">MSTLTDSAAAAAPRKIDQLLAHYGESHRDPRNEKIHFVAIPLIMVSLLGLLFAIHPWVAYGFVMASLVYYARLSLVWLLTMAVLSALGLALVHAMGERVLLMSAVIFVGAWIAQFVGHKLEGRKPSFFEDLQYLWIGPIFVLSKLFLKLGLRW</sequence>